<proteinExistence type="predicted"/>
<reference evidence="3 4" key="1">
    <citation type="journal article" date="2017" name="Mol. Biol. Evol.">
        <title>The 4-celled Tetrabaena socialis nuclear genome reveals the essential components for genetic control of cell number at the origin of multicellularity in the volvocine lineage.</title>
        <authorList>
            <person name="Featherston J."/>
            <person name="Arakaki Y."/>
            <person name="Hanschen E.R."/>
            <person name="Ferris P.J."/>
            <person name="Michod R.E."/>
            <person name="Olson B.J.S.C."/>
            <person name="Nozaki H."/>
            <person name="Durand P.M."/>
        </authorList>
    </citation>
    <scope>NUCLEOTIDE SEQUENCE [LARGE SCALE GENOMIC DNA]</scope>
    <source>
        <strain evidence="3 4">NIES-571</strain>
    </source>
</reference>
<dbReference type="InterPro" id="IPR037140">
    <property type="entry name" value="VHL_beta_dom_sf"/>
</dbReference>
<gene>
    <name evidence="3" type="ORF">TSOC_004913</name>
</gene>
<evidence type="ECO:0000313" key="3">
    <source>
        <dbReference type="EMBL" id="PNH08511.1"/>
    </source>
</evidence>
<sequence length="181" mass="19255">MEAQVPTCSWTDHTTAASKLSITNSSGGKVQAPPPGLVAAWGRYLLPREDVRLASEEAASGGPGSVPRHMFTPHAEDLKPSSPRFVPYALLFQQRWAAREPVLLVWLSYDGAETVYNVLEDGQEAQQDTYSTHVWELRDEDGRRLLQYAGPSAKVCVLPAGVSVVGGAPAAAGAGGPSEAD</sequence>
<evidence type="ECO:0000256" key="1">
    <source>
        <dbReference type="SAM" id="MobiDB-lite"/>
    </source>
</evidence>
<feature type="domain" description="von Hippel-Lindau disease tumour suppressor beta" evidence="2">
    <location>
        <begin position="102"/>
        <end position="142"/>
    </location>
</feature>
<organism evidence="3 4">
    <name type="scientific">Tetrabaena socialis</name>
    <dbReference type="NCBI Taxonomy" id="47790"/>
    <lineage>
        <taxon>Eukaryota</taxon>
        <taxon>Viridiplantae</taxon>
        <taxon>Chlorophyta</taxon>
        <taxon>core chlorophytes</taxon>
        <taxon>Chlorophyceae</taxon>
        <taxon>CS clade</taxon>
        <taxon>Chlamydomonadales</taxon>
        <taxon>Tetrabaenaceae</taxon>
        <taxon>Tetrabaena</taxon>
    </lineage>
</organism>
<keyword evidence="4" id="KW-1185">Reference proteome</keyword>
<feature type="region of interest" description="Disordered" evidence="1">
    <location>
        <begin position="55"/>
        <end position="74"/>
    </location>
</feature>
<dbReference type="Pfam" id="PF01847">
    <property type="entry name" value="VHL"/>
    <property type="match status" value="1"/>
</dbReference>
<dbReference type="Gene3D" id="2.60.40.780">
    <property type="entry name" value="von Hippel-Lindau disease tumour suppressor, beta domain"/>
    <property type="match status" value="1"/>
</dbReference>
<dbReference type="InterPro" id="IPR024053">
    <property type="entry name" value="VHL_beta_dom"/>
</dbReference>
<dbReference type="EMBL" id="PGGS01000126">
    <property type="protein sequence ID" value="PNH08511.1"/>
    <property type="molecule type" value="Genomic_DNA"/>
</dbReference>
<protein>
    <recommendedName>
        <fullName evidence="2">von Hippel-Lindau disease tumour suppressor beta domain-containing protein</fullName>
    </recommendedName>
</protein>
<dbReference type="SUPFAM" id="SSF49468">
    <property type="entry name" value="VHL"/>
    <property type="match status" value="1"/>
</dbReference>
<accession>A0A2J8A7L2</accession>
<dbReference type="InterPro" id="IPR036208">
    <property type="entry name" value="VHL_sf"/>
</dbReference>
<name>A0A2J8A7L2_9CHLO</name>
<evidence type="ECO:0000259" key="2">
    <source>
        <dbReference type="Pfam" id="PF01847"/>
    </source>
</evidence>
<evidence type="ECO:0000313" key="4">
    <source>
        <dbReference type="Proteomes" id="UP000236333"/>
    </source>
</evidence>
<dbReference type="OrthoDB" id="413400at2759"/>
<dbReference type="AlphaFoldDB" id="A0A2J8A7L2"/>
<comment type="caution">
    <text evidence="3">The sequence shown here is derived from an EMBL/GenBank/DDBJ whole genome shotgun (WGS) entry which is preliminary data.</text>
</comment>
<dbReference type="Proteomes" id="UP000236333">
    <property type="component" value="Unassembled WGS sequence"/>
</dbReference>